<organism evidence="6">
    <name type="scientific">Chlorobium chlorochromatii (strain CaD3)</name>
    <dbReference type="NCBI Taxonomy" id="340177"/>
    <lineage>
        <taxon>Bacteria</taxon>
        <taxon>Pseudomonadati</taxon>
        <taxon>Chlorobiota</taxon>
        <taxon>Chlorobiia</taxon>
        <taxon>Chlorobiales</taxon>
        <taxon>Chlorobiaceae</taxon>
        <taxon>Chlorobium/Pelodictyon group</taxon>
        <taxon>Chlorobium</taxon>
    </lineage>
</organism>
<feature type="active site" evidence="3">
    <location>
        <position position="47"/>
    </location>
</feature>
<dbReference type="Pfam" id="PF10502">
    <property type="entry name" value="Peptidase_S26"/>
    <property type="match status" value="1"/>
</dbReference>
<dbReference type="PANTHER" id="PTHR43390">
    <property type="entry name" value="SIGNAL PEPTIDASE I"/>
    <property type="match status" value="1"/>
</dbReference>
<dbReference type="NCBIfam" id="TIGR02227">
    <property type="entry name" value="sigpep_I_bact"/>
    <property type="match status" value="1"/>
</dbReference>
<dbReference type="InterPro" id="IPR019533">
    <property type="entry name" value="Peptidase_S26"/>
</dbReference>
<keyword evidence="4" id="KW-1133">Transmembrane helix</keyword>
<dbReference type="GO" id="GO:0004252">
    <property type="term" value="F:serine-type endopeptidase activity"/>
    <property type="evidence" value="ECO:0007669"/>
    <property type="project" value="InterPro"/>
</dbReference>
<dbReference type="CDD" id="cd06530">
    <property type="entry name" value="S26_SPase_I"/>
    <property type="match status" value="1"/>
</dbReference>
<keyword evidence="4" id="KW-0472">Membrane</keyword>
<dbReference type="EC" id="3.4.21.89" evidence="4"/>
<dbReference type="OrthoDB" id="9802919at2"/>
<comment type="similarity">
    <text evidence="1 4">Belongs to the peptidase S26 family.</text>
</comment>
<dbReference type="InterPro" id="IPR036286">
    <property type="entry name" value="LexA/Signal_pep-like_sf"/>
</dbReference>
<evidence type="ECO:0000259" key="5">
    <source>
        <dbReference type="Pfam" id="PF10502"/>
    </source>
</evidence>
<dbReference type="GO" id="GO:0006465">
    <property type="term" value="P:signal peptide processing"/>
    <property type="evidence" value="ECO:0007669"/>
    <property type="project" value="InterPro"/>
</dbReference>
<reference evidence="6" key="1">
    <citation type="submission" date="2005-08" db="EMBL/GenBank/DDBJ databases">
        <title>Complete sequence of Chlorobium chlorochromatii CaD3.</title>
        <authorList>
            <person name="Copeland A."/>
            <person name="Lucas S."/>
            <person name="Lapidus A."/>
            <person name="Barry K."/>
            <person name="Detter J.C."/>
            <person name="Glavina T."/>
            <person name="Hammon N."/>
            <person name="Israni S."/>
            <person name="Pitluck S."/>
            <person name="Bryant D."/>
            <person name="Schmutz J."/>
            <person name="Larimer F."/>
            <person name="Land M."/>
            <person name="Kyrpides N."/>
            <person name="Ivanova N."/>
            <person name="Richardson P."/>
        </authorList>
    </citation>
    <scope>NUCLEOTIDE SEQUENCE [LARGE SCALE GENOMIC DNA]</scope>
    <source>
        <strain evidence="6">CaD3</strain>
    </source>
</reference>
<keyword evidence="4" id="KW-0812">Transmembrane</keyword>
<dbReference type="Gene3D" id="2.10.109.10">
    <property type="entry name" value="Umud Fragment, subunit A"/>
    <property type="match status" value="1"/>
</dbReference>
<dbReference type="PANTHER" id="PTHR43390:SF1">
    <property type="entry name" value="CHLOROPLAST PROCESSING PEPTIDASE"/>
    <property type="match status" value="1"/>
</dbReference>
<evidence type="ECO:0000256" key="4">
    <source>
        <dbReference type="RuleBase" id="RU362042"/>
    </source>
</evidence>
<dbReference type="GO" id="GO:0016020">
    <property type="term" value="C:membrane"/>
    <property type="evidence" value="ECO:0007669"/>
    <property type="project" value="UniProtKB-SubCell"/>
</dbReference>
<comment type="subcellular location">
    <subcellularLocation>
        <location evidence="4">Membrane</location>
        <topology evidence="4">Single-pass type II membrane protein</topology>
    </subcellularLocation>
</comment>
<evidence type="ECO:0000256" key="1">
    <source>
        <dbReference type="ARBA" id="ARBA00009370"/>
    </source>
</evidence>
<evidence type="ECO:0000256" key="3">
    <source>
        <dbReference type="PIRSR" id="PIRSR600223-1"/>
    </source>
</evidence>
<dbReference type="EMBL" id="CP000108">
    <property type="protein sequence ID" value="ABB27764.1"/>
    <property type="molecule type" value="Genomic_DNA"/>
</dbReference>
<keyword evidence="4 6" id="KW-0378">Hydrolase</keyword>
<dbReference type="AlphaFoldDB" id="Q3ATB1"/>
<evidence type="ECO:0000313" key="6">
    <source>
        <dbReference type="EMBL" id="ABB27764.1"/>
    </source>
</evidence>
<evidence type="ECO:0000256" key="2">
    <source>
        <dbReference type="ARBA" id="ARBA00019232"/>
    </source>
</evidence>
<protein>
    <recommendedName>
        <fullName evidence="2 4">Signal peptidase I</fullName>
        <ecNumber evidence="4">3.4.21.89</ecNumber>
    </recommendedName>
</protein>
<dbReference type="STRING" id="340177.Cag_0491"/>
<feature type="transmembrane region" description="Helical" evidence="4">
    <location>
        <begin position="20"/>
        <end position="38"/>
    </location>
</feature>
<dbReference type="SUPFAM" id="SSF51306">
    <property type="entry name" value="LexA/Signal peptidase"/>
    <property type="match status" value="1"/>
</dbReference>
<accession>Q3ATB1</accession>
<dbReference type="HOGENOM" id="CLU_028723_1_0_10"/>
<proteinExistence type="inferred from homology"/>
<dbReference type="KEGG" id="cch:Cag_0491"/>
<feature type="active site" evidence="3">
    <location>
        <position position="102"/>
    </location>
</feature>
<dbReference type="InterPro" id="IPR000223">
    <property type="entry name" value="Pept_S26A_signal_pept_1"/>
</dbReference>
<dbReference type="GO" id="GO:0009003">
    <property type="term" value="F:signal peptidase activity"/>
    <property type="evidence" value="ECO:0007669"/>
    <property type="project" value="UniProtKB-EC"/>
</dbReference>
<keyword evidence="4" id="KW-0645">Protease</keyword>
<gene>
    <name evidence="6" type="ordered locus">Cag_0491</name>
</gene>
<dbReference type="PRINTS" id="PR00727">
    <property type="entry name" value="LEADERPTASE"/>
</dbReference>
<dbReference type="eggNOG" id="COG0681">
    <property type="taxonomic scope" value="Bacteria"/>
</dbReference>
<sequence>MKNNNKSQGQGEKKQSREWFDALIIAALIATLLRVFVIESYRIPTGSMERTLLAGDFLFVTKFEYGAKVPFTNFRLPGITEVKRGDVIVFKFPKDRSLNYIKRCIAMAGDTVEIRNREVLVNGVVQPLPPEAQFLASMEPSGVEDVMIFPPFSGFNKDNYGPIRVPRKGDVIPLNMRSFPLYNALVSDEGHEITMQAGNVFVDGIMVDSYTVEQNYYFAMGDNRDNSLDSRFWGFLPESDLVGKALMVYWSWNPDVSLLTNPVEKISSIRLNRSGLMVH</sequence>
<name>Q3ATB1_CHLCH</name>
<feature type="domain" description="Peptidase S26" evidence="5">
    <location>
        <begin position="17"/>
        <end position="250"/>
    </location>
</feature>
<comment type="catalytic activity">
    <reaction evidence="4">
        <text>Cleavage of hydrophobic, N-terminal signal or leader sequences from secreted and periplasmic proteins.</text>
        <dbReference type="EC" id="3.4.21.89"/>
    </reaction>
</comment>